<protein>
    <submittedName>
        <fullName evidence="2">Uncharacterized protein</fullName>
    </submittedName>
</protein>
<feature type="region of interest" description="Disordered" evidence="1">
    <location>
        <begin position="1"/>
        <end position="43"/>
    </location>
</feature>
<organism evidence="2 3">
    <name type="scientific">Penicillium olsonii</name>
    <dbReference type="NCBI Taxonomy" id="99116"/>
    <lineage>
        <taxon>Eukaryota</taxon>
        <taxon>Fungi</taxon>
        <taxon>Dikarya</taxon>
        <taxon>Ascomycota</taxon>
        <taxon>Pezizomycotina</taxon>
        <taxon>Eurotiomycetes</taxon>
        <taxon>Eurotiomycetidae</taxon>
        <taxon>Eurotiales</taxon>
        <taxon>Aspergillaceae</taxon>
        <taxon>Penicillium</taxon>
    </lineage>
</organism>
<feature type="compositionally biased region" description="Basic residues" evidence="1">
    <location>
        <begin position="564"/>
        <end position="573"/>
    </location>
</feature>
<accession>A0A9W4HDW7</accession>
<feature type="compositionally biased region" description="Pro residues" evidence="1">
    <location>
        <begin position="618"/>
        <end position="635"/>
    </location>
</feature>
<feature type="region of interest" description="Disordered" evidence="1">
    <location>
        <begin position="545"/>
        <end position="661"/>
    </location>
</feature>
<evidence type="ECO:0000313" key="2">
    <source>
        <dbReference type="EMBL" id="CAG7982117.1"/>
    </source>
</evidence>
<evidence type="ECO:0000313" key="3">
    <source>
        <dbReference type="Proteomes" id="UP001153618"/>
    </source>
</evidence>
<reference evidence="2" key="1">
    <citation type="submission" date="2021-07" db="EMBL/GenBank/DDBJ databases">
        <authorList>
            <person name="Branca A.L. A."/>
        </authorList>
    </citation>
    <scope>NUCLEOTIDE SEQUENCE</scope>
</reference>
<feature type="compositionally biased region" description="Polar residues" evidence="1">
    <location>
        <begin position="424"/>
        <end position="464"/>
    </location>
</feature>
<feature type="compositionally biased region" description="Low complexity" evidence="1">
    <location>
        <begin position="206"/>
        <end position="225"/>
    </location>
</feature>
<evidence type="ECO:0000256" key="1">
    <source>
        <dbReference type="SAM" id="MobiDB-lite"/>
    </source>
</evidence>
<dbReference type="Proteomes" id="UP001153618">
    <property type="component" value="Unassembled WGS sequence"/>
</dbReference>
<dbReference type="EMBL" id="CAJVOS010000010">
    <property type="protein sequence ID" value="CAG7982117.1"/>
    <property type="molecule type" value="Genomic_DNA"/>
</dbReference>
<feature type="compositionally biased region" description="Polar residues" evidence="1">
    <location>
        <begin position="303"/>
        <end position="314"/>
    </location>
</feature>
<gene>
    <name evidence="2" type="ORF">POLS_LOCUS1330</name>
</gene>
<feature type="compositionally biased region" description="Polar residues" evidence="1">
    <location>
        <begin position="362"/>
        <end position="414"/>
    </location>
</feature>
<proteinExistence type="predicted"/>
<dbReference type="AlphaFoldDB" id="A0A9W4HDW7"/>
<comment type="caution">
    <text evidence="2">The sequence shown here is derived from an EMBL/GenBank/DDBJ whole genome shotgun (WGS) entry which is preliminary data.</text>
</comment>
<feature type="compositionally biased region" description="Pro residues" evidence="1">
    <location>
        <begin position="287"/>
        <end position="296"/>
    </location>
</feature>
<feature type="compositionally biased region" description="Polar residues" evidence="1">
    <location>
        <begin position="331"/>
        <end position="346"/>
    </location>
</feature>
<keyword evidence="3" id="KW-1185">Reference proteome</keyword>
<dbReference type="OrthoDB" id="4174342at2759"/>
<feature type="compositionally biased region" description="Basic and acidic residues" evidence="1">
    <location>
        <begin position="607"/>
        <end position="617"/>
    </location>
</feature>
<name>A0A9W4HDW7_PENOL</name>
<feature type="region of interest" description="Disordered" evidence="1">
    <location>
        <begin position="195"/>
        <end position="491"/>
    </location>
</feature>
<feature type="compositionally biased region" description="Low complexity" evidence="1">
    <location>
        <begin position="466"/>
        <end position="479"/>
    </location>
</feature>
<sequence length="661" mass="70441">MLTAGYRHWTAIPPQSGRNPDTEHPPSIFGPRGAGTVAGTIRKEPKGWNITQIASPVVEGERGDLHDGSYTEYVCSGTHSPDRCVSPGNRSASHSITDVECTHVDGALNSAPDTPSTIYPDRLIRPLPRRTLRSRLSSDAADTIYYPPTPPASQIFYGVSGDSEEAVNESKVYVQKTIETELSPEVDAHNFETAVELESGDEDGPVVVRRSGVRRSSLSPSTSSSHPKFPVDTPPAKSSSSGPDGYDAFENTNNKKKRKIPTPGSLGGHHSTLSAEFASMGCGSSTPAPPPVPSAPADPTGTYYGNGNPASPLTSGISGSGRGRLGRPIVRSSSRTALSANAQNGWMHTRAPSRRDALMSSPDPSAESSDQGIISTAIANATLSSPPRGPSNVSLLEQENATPTKTQFTFTCESDSSKGMAMQRNYTIPQRSPTSPLDPASQKQGGFSAQGTQTSPNMGASMSQHGPPGAQPPAQAGEPPVVPKKKRSPATIYAMSARQRKIQQQYTNLHHPPSLEDIWICEFCEYESIFGRPPEALIRQYEMKDRKERKRLAEKKRLLEKAKMKGRKTKKAPKSASKNTQPYHQGYDRASVDHSSAGGSGLPDDEYNGHEYDDEHSPIPPSAPASPTDLKPPLPASNHPKIAASVPGIKGAADAGAGRPA</sequence>